<gene>
    <name evidence="1" type="ORF">TQ35_0005635</name>
</gene>
<evidence type="ECO:0000313" key="2">
    <source>
        <dbReference type="Proteomes" id="UP000053480"/>
    </source>
</evidence>
<sequence length="329" mass="36634">MQIAVVGGGPAGISLAYFLRGSKHEVTVYEGLSTFGVKPCAWGVLSDIDKVIDVPKESVISEIKGFRVYLDNKLLYEVEKKSKLGYIVDKPLFLKLLAEKVYVRLNAKVVTKDGKAFVNGEELKADKVIYANGHYSLPKEYTIPAIQYITDYNIDPEIVEMYFYSDLLGYGWVFPERGGAKIGIGGYADVNFLKERLKTILKGRVKGFQGARVNDYGVVEERLNGNYVGEALGTVYAVTGEGIRPSIISSKIMAKSILEGKDFRREFTSSQLYSSLKVHARVIAHAKKTNSVKGLERVLLKADPELVIKFAMGEFSKIDLLKLFGRMIF</sequence>
<evidence type="ECO:0000313" key="1">
    <source>
        <dbReference type="EMBL" id="MEW9491666.1"/>
    </source>
</evidence>
<reference evidence="1" key="1">
    <citation type="submission" date="2024-07" db="EMBL/GenBank/DDBJ databases">
        <title>Metagenome and Metagenome-Assembled Genomes of Archaea from a hot spring from the geothermal field of Los Azufres, Mexico.</title>
        <authorList>
            <person name="Marin-Paredes R."/>
            <person name="Martinez-Romero E."/>
            <person name="Servin-Garciduenas L.E."/>
        </authorList>
    </citation>
    <scope>NUCLEOTIDE SEQUENCE</scope>
    <source>
        <strain evidence="1">AZ1-454</strain>
    </source>
</reference>
<dbReference type="Proteomes" id="UP000053480">
    <property type="component" value="Unassembled WGS sequence"/>
</dbReference>
<proteinExistence type="predicted"/>
<dbReference type="EMBL" id="JZWS03000006">
    <property type="protein sequence ID" value="MEW9491666.1"/>
    <property type="molecule type" value="Genomic_DNA"/>
</dbReference>
<organism evidence="1 2">
    <name type="scientific">Candidatus Aramenus sulfurataquae</name>
    <dbReference type="NCBI Taxonomy" id="1326980"/>
    <lineage>
        <taxon>Archaea</taxon>
        <taxon>Thermoproteota</taxon>
        <taxon>Thermoprotei</taxon>
        <taxon>Sulfolobales</taxon>
        <taxon>Sulfolobaceae</taxon>
        <taxon>Candidatus Aramenus</taxon>
    </lineage>
</organism>
<comment type="caution">
    <text evidence="1">The sequence shown here is derived from an EMBL/GenBank/DDBJ whole genome shotgun (WGS) entry which is preliminary data.</text>
</comment>
<protein>
    <submittedName>
        <fullName evidence="1">NAD(P)/FAD-dependent oxidoreductase</fullName>
        <ecNumber evidence="1">1.-.-.-</ecNumber>
    </submittedName>
</protein>
<name>A0ACC6TPM0_9CREN</name>
<keyword evidence="1" id="KW-0560">Oxidoreductase</keyword>
<dbReference type="EC" id="1.-.-.-" evidence="1"/>
<accession>A0ACC6TPM0</accession>